<dbReference type="PANTHER" id="PTHR45973">
    <property type="entry name" value="PROTEIN PHOSPHATASE 1 REGULATORY SUBUNIT SDS22-RELATED"/>
    <property type="match status" value="1"/>
</dbReference>
<feature type="region of interest" description="Disordered" evidence="7">
    <location>
        <begin position="439"/>
        <end position="461"/>
    </location>
</feature>
<evidence type="ECO:0000256" key="7">
    <source>
        <dbReference type="SAM" id="MobiDB-lite"/>
    </source>
</evidence>
<dbReference type="PANTHER" id="PTHR45973:SF9">
    <property type="entry name" value="LEUCINE-RICH REPEAT-CONTAINING PROTEIN 46"/>
    <property type="match status" value="1"/>
</dbReference>
<organism evidence="8 9">
    <name type="scientific">Ameiurus melas</name>
    <name type="common">Black bullhead</name>
    <name type="synonym">Silurus melas</name>
    <dbReference type="NCBI Taxonomy" id="219545"/>
    <lineage>
        <taxon>Eukaryota</taxon>
        <taxon>Metazoa</taxon>
        <taxon>Chordata</taxon>
        <taxon>Craniata</taxon>
        <taxon>Vertebrata</taxon>
        <taxon>Euteleostomi</taxon>
        <taxon>Actinopterygii</taxon>
        <taxon>Neopterygii</taxon>
        <taxon>Teleostei</taxon>
        <taxon>Ostariophysi</taxon>
        <taxon>Siluriformes</taxon>
        <taxon>Ictaluridae</taxon>
        <taxon>Ameiurus</taxon>
    </lineage>
</organism>
<dbReference type="Pfam" id="PF14580">
    <property type="entry name" value="LRR_9"/>
    <property type="match status" value="1"/>
</dbReference>
<dbReference type="InterPro" id="IPR001611">
    <property type="entry name" value="Leu-rich_rpt"/>
</dbReference>
<dbReference type="FunFam" id="3.80.10.10:FF:000166">
    <property type="entry name" value="Dynein assembly factor 1, axonemal"/>
    <property type="match status" value="1"/>
</dbReference>
<keyword evidence="3" id="KW-0433">Leucine-rich repeat</keyword>
<name>A0A7J6AXV7_AMEME</name>
<dbReference type="SUPFAM" id="SSF52075">
    <property type="entry name" value="Outer arm dynein light chain 1"/>
    <property type="match status" value="1"/>
</dbReference>
<dbReference type="PROSITE" id="PS51450">
    <property type="entry name" value="LRR"/>
    <property type="match status" value="5"/>
</dbReference>
<accession>A0A7J6AXV7</accession>
<reference evidence="8 9" key="1">
    <citation type="submission" date="2020-02" db="EMBL/GenBank/DDBJ databases">
        <title>A chromosome-scale genome assembly of the black bullhead catfish (Ameiurus melas).</title>
        <authorList>
            <person name="Wen M."/>
            <person name="Zham M."/>
            <person name="Cabau C."/>
            <person name="Klopp C."/>
            <person name="Donnadieu C."/>
            <person name="Roques C."/>
            <person name="Bouchez O."/>
            <person name="Lampietro C."/>
            <person name="Jouanno E."/>
            <person name="Herpin A."/>
            <person name="Louis A."/>
            <person name="Berthelot C."/>
            <person name="Parey E."/>
            <person name="Roest-Crollius H."/>
            <person name="Braasch I."/>
            <person name="Postlethwait J."/>
            <person name="Robinson-Rechavi M."/>
            <person name="Echchiki A."/>
            <person name="Begum T."/>
            <person name="Montfort J."/>
            <person name="Schartl M."/>
            <person name="Bobe J."/>
            <person name="Guiguen Y."/>
        </authorList>
    </citation>
    <scope>NUCLEOTIDE SEQUENCE [LARGE SCALE GENOMIC DNA]</scope>
    <source>
        <strain evidence="8">M_S1</strain>
        <tissue evidence="8">Blood</tissue>
    </source>
</reference>
<dbReference type="InterPro" id="IPR050576">
    <property type="entry name" value="Cilia_flagella_integrity"/>
</dbReference>
<comment type="caution">
    <text evidence="8">The sequence shown here is derived from an EMBL/GenBank/DDBJ whole genome shotgun (WGS) entry which is preliminary data.</text>
</comment>
<dbReference type="AlphaFoldDB" id="A0A7J6AXV7"/>
<proteinExistence type="inferred from homology"/>
<evidence type="ECO:0000313" key="8">
    <source>
        <dbReference type="EMBL" id="KAF4086781.1"/>
    </source>
</evidence>
<dbReference type="Proteomes" id="UP000593565">
    <property type="component" value="Unassembled WGS sequence"/>
</dbReference>
<evidence type="ECO:0000256" key="4">
    <source>
        <dbReference type="ARBA" id="ARBA00022737"/>
    </source>
</evidence>
<keyword evidence="9" id="KW-1185">Reference proteome</keyword>
<feature type="region of interest" description="Disordered" evidence="7">
    <location>
        <begin position="338"/>
        <end position="360"/>
    </location>
</feature>
<evidence type="ECO:0000256" key="6">
    <source>
        <dbReference type="ARBA" id="ARBA00023273"/>
    </source>
</evidence>
<sequence>MQTKLCSELGYGDHAEKKVENVSQSEVEEAQRRPEDVPESSTEALSVTKAPAGPRISKEFLRDHCKQNKLYLTPRLNDTLYLHYKGFNVIEGLEEYTGLRCLWLECNGIQKIENLQNQQELRCLFIHQNLIQTLENLEPLAKLSTLNVSNNYIKVIQNISCLSELSTLQISHNALESVSDVQELCHCPSISVLDLSHNRLNDPEILTVLEQMPNLRVLNLMGNGVIKKIPNYRKSLIVSLKVLTYLDDRPVFPKERACAEAWAMGGLEGERIERELWQTRERRKIEESLDALRLIRENTLERRRAREQQQKQEGNGAHIRPFTSLFTLDSNLVTVGTSGMSESVEGQDVPGEDLKQTEQDQKENEDVILEEGVEDVHVAAETLQSDPETEPGLSSALDIKQVQRSGLETDPILRSGSHTDNGLQQVSLIEEVHLPELTEKSGQEQHQHHVTSERNQKSKHEAWTEAEELRLVSGMLGPVTQFVPDNEIQSDTPSLSINDLPDLEDLDAVDIETAPKVFRPKIEVISGSDSDSEPEEISPGYFSLFGNVSTRNESLILTNQRAAVTDPQVDDKQRVAEGKQKKWLIEELD</sequence>
<keyword evidence="6" id="KW-0966">Cell projection</keyword>
<evidence type="ECO:0000256" key="3">
    <source>
        <dbReference type="ARBA" id="ARBA00022614"/>
    </source>
</evidence>
<evidence type="ECO:0000256" key="1">
    <source>
        <dbReference type="ARBA" id="ARBA00004138"/>
    </source>
</evidence>
<evidence type="ECO:0000256" key="2">
    <source>
        <dbReference type="ARBA" id="ARBA00006453"/>
    </source>
</evidence>
<feature type="region of interest" description="Disordered" evidence="7">
    <location>
        <begin position="17"/>
        <end position="45"/>
    </location>
</feature>
<evidence type="ECO:0008006" key="10">
    <source>
        <dbReference type="Google" id="ProtNLM"/>
    </source>
</evidence>
<dbReference type="SMART" id="SM00365">
    <property type="entry name" value="LRR_SD22"/>
    <property type="match status" value="4"/>
</dbReference>
<dbReference type="GO" id="GO:0070840">
    <property type="term" value="F:dynein complex binding"/>
    <property type="evidence" value="ECO:0007669"/>
    <property type="project" value="TreeGrafter"/>
</dbReference>
<dbReference type="FunFam" id="3.80.10.10:FF:000331">
    <property type="entry name" value="Dynein assembly factor 1, axonemal homolog"/>
    <property type="match status" value="1"/>
</dbReference>
<comment type="similarity">
    <text evidence="2">Belongs to the DNAAF1 family.</text>
</comment>
<gene>
    <name evidence="8" type="ORF">AMELA_G00088340</name>
</gene>
<protein>
    <recommendedName>
        <fullName evidence="10">Dynein assembly factor 1, axonemal</fullName>
    </recommendedName>
</protein>
<dbReference type="InterPro" id="IPR032675">
    <property type="entry name" value="LRR_dom_sf"/>
</dbReference>
<keyword evidence="5" id="KW-0969">Cilium</keyword>
<dbReference type="GO" id="GO:0035082">
    <property type="term" value="P:axoneme assembly"/>
    <property type="evidence" value="ECO:0007669"/>
    <property type="project" value="TreeGrafter"/>
</dbReference>
<dbReference type="GO" id="GO:0005930">
    <property type="term" value="C:axoneme"/>
    <property type="evidence" value="ECO:0007669"/>
    <property type="project" value="TreeGrafter"/>
</dbReference>
<keyword evidence="4" id="KW-0677">Repeat</keyword>
<dbReference type="Gene3D" id="3.80.10.10">
    <property type="entry name" value="Ribonuclease Inhibitor"/>
    <property type="match status" value="2"/>
</dbReference>
<evidence type="ECO:0000256" key="5">
    <source>
        <dbReference type="ARBA" id="ARBA00023069"/>
    </source>
</evidence>
<evidence type="ECO:0000313" key="9">
    <source>
        <dbReference type="Proteomes" id="UP000593565"/>
    </source>
</evidence>
<dbReference type="EMBL" id="JAAGNN010000007">
    <property type="protein sequence ID" value="KAF4086781.1"/>
    <property type="molecule type" value="Genomic_DNA"/>
</dbReference>
<comment type="subcellular location">
    <subcellularLocation>
        <location evidence="1">Cell projection</location>
        <location evidence="1">Cilium</location>
    </subcellularLocation>
</comment>